<dbReference type="CDD" id="cd03796">
    <property type="entry name" value="GT4_PIG-A-like"/>
    <property type="match status" value="1"/>
</dbReference>
<dbReference type="GO" id="GO:0000506">
    <property type="term" value="C:glycosylphosphatidylinositol-N-acetylglucosaminyltransferase (GPI-GnT) complex"/>
    <property type="evidence" value="ECO:0007669"/>
    <property type="project" value="InterPro"/>
</dbReference>
<dbReference type="InterPro" id="IPR001296">
    <property type="entry name" value="Glyco_trans_1"/>
</dbReference>
<dbReference type="Proteomes" id="UP000596742">
    <property type="component" value="Unassembled WGS sequence"/>
</dbReference>
<keyword evidence="5 10" id="KW-0808">Transferase</keyword>
<feature type="domain" description="PIGA GPI anchor biosynthesis" evidence="9">
    <location>
        <begin position="36"/>
        <end position="125"/>
    </location>
</feature>
<evidence type="ECO:0000256" key="5">
    <source>
        <dbReference type="ARBA" id="ARBA00022679"/>
    </source>
</evidence>
<evidence type="ECO:0000256" key="4">
    <source>
        <dbReference type="ARBA" id="ARBA00022676"/>
    </source>
</evidence>
<evidence type="ECO:0000259" key="8">
    <source>
        <dbReference type="Pfam" id="PF00534"/>
    </source>
</evidence>
<gene>
    <name evidence="10" type="ORF">MGAL_10B001283</name>
</gene>
<feature type="compositionally biased region" description="Polar residues" evidence="7">
    <location>
        <begin position="534"/>
        <end position="543"/>
    </location>
</feature>
<dbReference type="Pfam" id="PF08288">
    <property type="entry name" value="PIGA"/>
    <property type="match status" value="1"/>
</dbReference>
<comment type="pathway">
    <text evidence="1">Glycolipid biosynthesis; glycosylphosphatidylinositol-anchor biosynthesis.</text>
</comment>
<dbReference type="SUPFAM" id="SSF53756">
    <property type="entry name" value="UDP-Glycosyltransferase/glycogen phosphorylase"/>
    <property type="match status" value="1"/>
</dbReference>
<dbReference type="OrthoDB" id="734129at2759"/>
<sequence>MVSDFFYPNMGGVESHIYQLSQCLLEKGHKVIIMTHFYGDRKGVRYLTNGLKVYYLPFPAFYNQCILPTIYITFPLVRNILIKEQITIVHGHSAFSTLAHETMFHARTMGLKTVFTDHSLFGFADASSILTNKILQFSLADCNHVICVSHTSKENTVLRAGLDPKEVSVIPNAVDATMFVPDPSKRHPGKITVVVVSRLVYRKGMDLLAGIIPDVCQTHPDVQFIIGGDGPKRILLEEVRERHELHDRVIMLGMLEHRKVRDVLVQGDILINTSLTEAFCIAIVEAACCGLQVVSTKVGGVPEVLPPDLIYLAEPNDQSLREELERAIADKRAGRNVPPFVAHNRIKLLYTWRDVAHRTERVYKRVADLVERETKERLSRYYSCGPLSGKLFVIAAVLNIWFMCFLQIFQPRQKTNNSSSLRKERDNIKKDILKMTKSNIKCDEKIRFLQSVCKNNKVLPLPEKMLPTNIIQHKSLPKATERKGKRPAPNPSVYDFPEEYWPSPDTELVPSDMSANQLLMECSREKRRKRENHSNSAVEPHSSSLDLLNAVRRTERLPIVFLKQNLSMVKQALSYPDSTIFEQKITEKRKTFVKTLKEVFAERNIGDSPNIDCPEQLTREIGRRLRLCLMGQRTVNFIPCAIDLTNVKMRSKVTETRTTNIYQESSSEVCV</sequence>
<accession>A0A8B6GPM7</accession>
<evidence type="ECO:0000313" key="10">
    <source>
        <dbReference type="EMBL" id="VDI67664.1"/>
    </source>
</evidence>
<dbReference type="GO" id="GO:0017176">
    <property type="term" value="F:phosphatidylinositol N-acetylglucosaminyltransferase activity"/>
    <property type="evidence" value="ECO:0007669"/>
    <property type="project" value="UniProtKB-EC"/>
</dbReference>
<evidence type="ECO:0000256" key="3">
    <source>
        <dbReference type="ARBA" id="ARBA00022502"/>
    </source>
</evidence>
<dbReference type="EMBL" id="UYJE01008837">
    <property type="protein sequence ID" value="VDI67664.1"/>
    <property type="molecule type" value="Genomic_DNA"/>
</dbReference>
<keyword evidence="4 10" id="KW-0328">Glycosyltransferase</keyword>
<protein>
    <recommendedName>
        <fullName evidence="2">phosphatidylinositol N-acetylglucosaminyltransferase</fullName>
        <ecNumber evidence="2">2.4.1.198</ecNumber>
    </recommendedName>
    <alternativeName>
        <fullName evidence="6">GlcNAc-PI synthesis protein</fullName>
    </alternativeName>
</protein>
<dbReference type="FunFam" id="3.40.50.2000:FF:000026">
    <property type="entry name" value="Phosphatidylinositol N-acetylglucosaminyltransferase subunit A"/>
    <property type="match status" value="1"/>
</dbReference>
<dbReference type="AlphaFoldDB" id="A0A8B6GPM7"/>
<evidence type="ECO:0000313" key="11">
    <source>
        <dbReference type="Proteomes" id="UP000596742"/>
    </source>
</evidence>
<feature type="region of interest" description="Disordered" evidence="7">
    <location>
        <begin position="474"/>
        <end position="496"/>
    </location>
</feature>
<dbReference type="PANTHER" id="PTHR45871:SF1">
    <property type="entry name" value="PHOSPHATIDYLINOSITOL N-ACETYLGLUCOSAMINYLTRANSFERASE SUBUNIT A"/>
    <property type="match status" value="1"/>
</dbReference>
<dbReference type="InterPro" id="IPR013234">
    <property type="entry name" value="PIGA_GPI_anchor_biosynthesis"/>
</dbReference>
<dbReference type="PANTHER" id="PTHR45871">
    <property type="entry name" value="N-ACETYLGLUCOSAMINYL-PHOSPHATIDYLINOSITOL BIOSYNTHETIC PROTEIN"/>
    <property type="match status" value="1"/>
</dbReference>
<dbReference type="UniPathway" id="UPA00196"/>
<evidence type="ECO:0000256" key="1">
    <source>
        <dbReference type="ARBA" id="ARBA00004687"/>
    </source>
</evidence>
<dbReference type="GO" id="GO:0006506">
    <property type="term" value="P:GPI anchor biosynthetic process"/>
    <property type="evidence" value="ECO:0007669"/>
    <property type="project" value="UniProtKB-UniPathway"/>
</dbReference>
<comment type="caution">
    <text evidence="10">The sequence shown here is derived from an EMBL/GenBank/DDBJ whole genome shotgun (WGS) entry which is preliminary data.</text>
</comment>
<dbReference type="Gene3D" id="3.40.50.2000">
    <property type="entry name" value="Glycogen Phosphorylase B"/>
    <property type="match status" value="2"/>
</dbReference>
<feature type="domain" description="Glycosyl transferase family 1" evidence="8">
    <location>
        <begin position="187"/>
        <end position="331"/>
    </location>
</feature>
<proteinExistence type="predicted"/>
<evidence type="ECO:0000256" key="7">
    <source>
        <dbReference type="SAM" id="MobiDB-lite"/>
    </source>
</evidence>
<evidence type="ECO:0000256" key="6">
    <source>
        <dbReference type="ARBA" id="ARBA00032160"/>
    </source>
</evidence>
<evidence type="ECO:0000259" key="9">
    <source>
        <dbReference type="Pfam" id="PF08288"/>
    </source>
</evidence>
<evidence type="ECO:0000256" key="2">
    <source>
        <dbReference type="ARBA" id="ARBA00012420"/>
    </source>
</evidence>
<keyword evidence="11" id="KW-1185">Reference proteome</keyword>
<dbReference type="Pfam" id="PF00534">
    <property type="entry name" value="Glycos_transf_1"/>
    <property type="match status" value="1"/>
</dbReference>
<dbReference type="EC" id="2.4.1.198" evidence="2"/>
<name>A0A8B6GPM7_MYTGA</name>
<dbReference type="InterPro" id="IPR039507">
    <property type="entry name" value="PIG-A/GPI3"/>
</dbReference>
<organism evidence="10 11">
    <name type="scientific">Mytilus galloprovincialis</name>
    <name type="common">Mediterranean mussel</name>
    <dbReference type="NCBI Taxonomy" id="29158"/>
    <lineage>
        <taxon>Eukaryota</taxon>
        <taxon>Metazoa</taxon>
        <taxon>Spiralia</taxon>
        <taxon>Lophotrochozoa</taxon>
        <taxon>Mollusca</taxon>
        <taxon>Bivalvia</taxon>
        <taxon>Autobranchia</taxon>
        <taxon>Pteriomorphia</taxon>
        <taxon>Mytilida</taxon>
        <taxon>Mytiloidea</taxon>
        <taxon>Mytilidae</taxon>
        <taxon>Mytilinae</taxon>
        <taxon>Mytilus</taxon>
    </lineage>
</organism>
<feature type="region of interest" description="Disordered" evidence="7">
    <location>
        <begin position="524"/>
        <end position="543"/>
    </location>
</feature>
<reference evidence="10" key="1">
    <citation type="submission" date="2018-11" db="EMBL/GenBank/DDBJ databases">
        <authorList>
            <person name="Alioto T."/>
            <person name="Alioto T."/>
        </authorList>
    </citation>
    <scope>NUCLEOTIDE SEQUENCE</scope>
</reference>
<keyword evidence="3" id="KW-0337">GPI-anchor biosynthesis</keyword>